<sequence length="164" mass="19582">MYHLRISKYNTKDRNEQGHYLKDDWTSISDIGKIYNGVLLTPESYYEVESSYINVLREASNLLKVDSYKLVDLDINDLNNSDLDFDIREGMNLTLEQCDRISRLILREKLWARLISSHLEVNFGYDFYMYMSTNFKRDELKILVNKYNLFWEEGKSPYFGIENN</sequence>
<accession>A0ABY9LG56</accession>
<gene>
    <name evidence="1" type="ORF">N1496_07375</name>
</gene>
<proteinExistence type="predicted"/>
<dbReference type="RefSeq" id="WP_018366510.1">
    <property type="nucleotide sequence ID" value="NZ_CP110509.1"/>
</dbReference>
<dbReference type="EMBL" id="CP110509">
    <property type="protein sequence ID" value="WMB27863.1"/>
    <property type="molecule type" value="Genomic_DNA"/>
</dbReference>
<evidence type="ECO:0000313" key="1">
    <source>
        <dbReference type="EMBL" id="WMB27863.1"/>
    </source>
</evidence>
<protein>
    <submittedName>
        <fullName evidence="1">Uncharacterized protein</fullName>
    </submittedName>
</protein>
<evidence type="ECO:0000313" key="2">
    <source>
        <dbReference type="Proteomes" id="UP001238096"/>
    </source>
</evidence>
<organism evidence="1 2">
    <name type="scientific">Streptococcus didelphis</name>
    <dbReference type="NCBI Taxonomy" id="102886"/>
    <lineage>
        <taxon>Bacteria</taxon>
        <taxon>Bacillati</taxon>
        <taxon>Bacillota</taxon>
        <taxon>Bacilli</taxon>
        <taxon>Lactobacillales</taxon>
        <taxon>Streptococcaceae</taxon>
        <taxon>Streptococcus</taxon>
    </lineage>
</organism>
<reference evidence="2" key="1">
    <citation type="submission" date="2022-10" db="EMBL/GenBank/DDBJ databases">
        <title>Streptococcus didelphis as causative of fatal infections in opossums (Didelphis albiventris).</title>
        <authorList>
            <person name="Breyer G.M."/>
            <person name="Da Silva M.E.R.J."/>
            <person name="Siqueira F.M."/>
        </authorList>
    </citation>
    <scope>NUCLEOTIDE SEQUENCE [LARGE SCALE GENOMIC DNA]</scope>
    <source>
        <strain evidence="2">LBVP101/21</strain>
    </source>
</reference>
<dbReference type="Proteomes" id="UP001238096">
    <property type="component" value="Chromosome"/>
</dbReference>
<keyword evidence="2" id="KW-1185">Reference proteome</keyword>
<name>A0ABY9LG56_9STRE</name>